<reference evidence="1 2" key="1">
    <citation type="submission" date="2017-05" db="EMBL/GenBank/DDBJ databases">
        <title>Host range expansion of the Methanosphaera genus to humans and monogastric animals involves recent and extensive reduction in genome content.</title>
        <authorList>
            <person name="Hoedt E.C."/>
            <person name="Volmer J.G."/>
            <person name="Parks D.H."/>
            <person name="Rosewarne C.P."/>
            <person name="Denman S.E."/>
            <person name="Mcsweeney C.S."/>
            <person name="O Cuiv P."/>
            <person name="Hugenholtz P."/>
            <person name="Tyson G.W."/>
            <person name="Morrison M."/>
        </authorList>
    </citation>
    <scope>NUCLEOTIDE SEQUENCE [LARGE SCALE GENOMIC DNA]</scope>
    <source>
        <strain evidence="1 2">PA5</strain>
    </source>
</reference>
<comment type="caution">
    <text evidence="1">The sequence shown here is derived from an EMBL/GenBank/DDBJ whole genome shotgun (WGS) entry which is preliminary data.</text>
</comment>
<evidence type="ECO:0000313" key="1">
    <source>
        <dbReference type="EMBL" id="RAP03082.1"/>
    </source>
</evidence>
<dbReference type="Proteomes" id="UP000248557">
    <property type="component" value="Unassembled WGS sequence"/>
</dbReference>
<organism evidence="1 2">
    <name type="scientific">Methanosphaera stadtmanae</name>
    <dbReference type="NCBI Taxonomy" id="2317"/>
    <lineage>
        <taxon>Archaea</taxon>
        <taxon>Methanobacteriati</taxon>
        <taxon>Methanobacteriota</taxon>
        <taxon>Methanomada group</taxon>
        <taxon>Methanobacteria</taxon>
        <taxon>Methanobacteriales</taxon>
        <taxon>Methanobacteriaceae</taxon>
        <taxon>Methanosphaera</taxon>
    </lineage>
</organism>
<dbReference type="EMBL" id="NGJK01000046">
    <property type="protein sequence ID" value="RAP03082.1"/>
    <property type="molecule type" value="Genomic_DNA"/>
</dbReference>
<sequence length="141" mass="16589">MNEDICLDEYNAILQCLAGEFNDLIKDYFDRLCSDEPYLLIDKTKEEYIQEYKEQVTRKIGVNLWNKEKSGEQQPHKYLSDEADNGMVAIPRNLVDDIILELSICHGAYCTDKEDIVKKLDNDLWFKMDESQIINKIKKFI</sequence>
<accession>A0A328PYS4</accession>
<evidence type="ECO:0000313" key="2">
    <source>
        <dbReference type="Proteomes" id="UP000248557"/>
    </source>
</evidence>
<gene>
    <name evidence="1" type="ORF">CA615_04170</name>
</gene>
<dbReference type="RefSeq" id="WP_112149542.1">
    <property type="nucleotide sequence ID" value="NZ_JAXJAF010000119.1"/>
</dbReference>
<proteinExistence type="predicted"/>
<dbReference type="AlphaFoldDB" id="A0A328PYS4"/>
<name>A0A328PYS4_9EURY</name>
<protein>
    <submittedName>
        <fullName evidence="1">Uncharacterized protein</fullName>
    </submittedName>
</protein>